<keyword evidence="7" id="KW-1185">Reference proteome</keyword>
<dbReference type="Pfam" id="PF09339">
    <property type="entry name" value="HTH_IclR"/>
    <property type="match status" value="1"/>
</dbReference>
<dbReference type="GO" id="GO:0003700">
    <property type="term" value="F:DNA-binding transcription factor activity"/>
    <property type="evidence" value="ECO:0007669"/>
    <property type="project" value="TreeGrafter"/>
</dbReference>
<dbReference type="PROSITE" id="PS51077">
    <property type="entry name" value="HTH_ICLR"/>
    <property type="match status" value="1"/>
</dbReference>
<reference evidence="7" key="1">
    <citation type="submission" date="2016-10" db="EMBL/GenBank/DDBJ databases">
        <authorList>
            <person name="Varghese N."/>
            <person name="Submissions S."/>
        </authorList>
    </citation>
    <scope>NUCLEOTIDE SEQUENCE [LARGE SCALE GENOMIC DNA]</scope>
    <source>
        <strain evidence="7">DSM 3669</strain>
    </source>
</reference>
<dbReference type="Proteomes" id="UP000199584">
    <property type="component" value="Unassembled WGS sequence"/>
</dbReference>
<evidence type="ECO:0000313" key="7">
    <source>
        <dbReference type="Proteomes" id="UP000199584"/>
    </source>
</evidence>
<feature type="domain" description="IclR-ED" evidence="5">
    <location>
        <begin position="67"/>
        <end position="248"/>
    </location>
</feature>
<dbReference type="PANTHER" id="PTHR30136:SF24">
    <property type="entry name" value="HTH-TYPE TRANSCRIPTIONAL REPRESSOR ALLR"/>
    <property type="match status" value="1"/>
</dbReference>
<name>A0A1I6D6E3_9FIRM</name>
<evidence type="ECO:0000256" key="1">
    <source>
        <dbReference type="ARBA" id="ARBA00023015"/>
    </source>
</evidence>
<evidence type="ECO:0000259" key="5">
    <source>
        <dbReference type="PROSITE" id="PS51078"/>
    </source>
</evidence>
<feature type="domain" description="HTH iclR-type" evidence="4">
    <location>
        <begin position="4"/>
        <end position="66"/>
    </location>
</feature>
<proteinExistence type="predicted"/>
<dbReference type="Gene3D" id="3.30.450.40">
    <property type="match status" value="1"/>
</dbReference>
<dbReference type="InterPro" id="IPR029016">
    <property type="entry name" value="GAF-like_dom_sf"/>
</dbReference>
<evidence type="ECO:0000259" key="4">
    <source>
        <dbReference type="PROSITE" id="PS51077"/>
    </source>
</evidence>
<dbReference type="RefSeq" id="WP_165608187.1">
    <property type="nucleotide sequence ID" value="NZ_FOYM01000006.1"/>
</dbReference>
<dbReference type="InterPro" id="IPR036390">
    <property type="entry name" value="WH_DNA-bd_sf"/>
</dbReference>
<dbReference type="Gene3D" id="1.10.10.10">
    <property type="entry name" value="Winged helix-like DNA-binding domain superfamily/Winged helix DNA-binding domain"/>
    <property type="match status" value="1"/>
</dbReference>
<keyword evidence="1" id="KW-0805">Transcription regulation</keyword>
<organism evidence="6 7">
    <name type="scientific">Desulfoscipio geothermicus DSM 3669</name>
    <dbReference type="NCBI Taxonomy" id="1121426"/>
    <lineage>
        <taxon>Bacteria</taxon>
        <taxon>Bacillati</taxon>
        <taxon>Bacillota</taxon>
        <taxon>Clostridia</taxon>
        <taxon>Eubacteriales</taxon>
        <taxon>Desulfallaceae</taxon>
        <taxon>Desulfoscipio</taxon>
    </lineage>
</organism>
<dbReference type="InterPro" id="IPR014757">
    <property type="entry name" value="Tscrpt_reg_IclR_C"/>
</dbReference>
<dbReference type="SUPFAM" id="SSF46785">
    <property type="entry name" value="Winged helix' DNA-binding domain"/>
    <property type="match status" value="1"/>
</dbReference>
<dbReference type="PROSITE" id="PS51078">
    <property type="entry name" value="ICLR_ED"/>
    <property type="match status" value="1"/>
</dbReference>
<dbReference type="SMART" id="SM00346">
    <property type="entry name" value="HTH_ICLR"/>
    <property type="match status" value="1"/>
</dbReference>
<gene>
    <name evidence="6" type="ORF">SAMN05660706_10618</name>
</gene>
<dbReference type="PANTHER" id="PTHR30136">
    <property type="entry name" value="HELIX-TURN-HELIX TRANSCRIPTIONAL REGULATOR, ICLR FAMILY"/>
    <property type="match status" value="1"/>
</dbReference>
<accession>A0A1I6D6E3</accession>
<dbReference type="EMBL" id="FOYM01000006">
    <property type="protein sequence ID" value="SFR00897.1"/>
    <property type="molecule type" value="Genomic_DNA"/>
</dbReference>
<dbReference type="GO" id="GO:0003677">
    <property type="term" value="F:DNA binding"/>
    <property type="evidence" value="ECO:0007669"/>
    <property type="project" value="UniProtKB-KW"/>
</dbReference>
<dbReference type="InterPro" id="IPR005471">
    <property type="entry name" value="Tscrpt_reg_IclR_N"/>
</dbReference>
<dbReference type="InterPro" id="IPR036388">
    <property type="entry name" value="WH-like_DNA-bd_sf"/>
</dbReference>
<dbReference type="STRING" id="39060.SAMN05660706_10618"/>
<keyword evidence="2" id="KW-0238">DNA-binding</keyword>
<keyword evidence="3" id="KW-0804">Transcription</keyword>
<protein>
    <submittedName>
        <fullName evidence="6">Transcriptional regulator, IclR family</fullName>
    </submittedName>
</protein>
<evidence type="ECO:0000313" key="6">
    <source>
        <dbReference type="EMBL" id="SFR00897.1"/>
    </source>
</evidence>
<evidence type="ECO:0000256" key="3">
    <source>
        <dbReference type="ARBA" id="ARBA00023163"/>
    </source>
</evidence>
<dbReference type="Pfam" id="PF01614">
    <property type="entry name" value="IclR_C"/>
    <property type="match status" value="1"/>
</dbReference>
<dbReference type="SUPFAM" id="SSF55781">
    <property type="entry name" value="GAF domain-like"/>
    <property type="match status" value="1"/>
</dbReference>
<evidence type="ECO:0000256" key="2">
    <source>
        <dbReference type="ARBA" id="ARBA00023125"/>
    </source>
</evidence>
<dbReference type="InterPro" id="IPR050707">
    <property type="entry name" value="HTH_MetabolicPath_Reg"/>
</dbReference>
<dbReference type="GO" id="GO:0045892">
    <property type="term" value="P:negative regulation of DNA-templated transcription"/>
    <property type="evidence" value="ECO:0007669"/>
    <property type="project" value="TreeGrafter"/>
</dbReference>
<sequence>MTEVRAVKRAFEILEVLCKEKEPQSLASLHKTLGLSKTTLARILNTLEKGGYVERDSSLQKYALGMKFLHYSYAVSERLTVKQVAAPILRRIRDSCMETVYIYFLHNNQRICIDCLQGKSAVRVMVYLGQESPLYAGASGKAILAYFSKEELEKYFNEVELKPLTPNTIINRDLLEQDLKLIRQRGYATSIGEKVSGVISVSAPIWDKDGKVTSTLSIAAPMDRQSEIENFIQLVKEGAAEISSYHKVFKF</sequence>
<dbReference type="AlphaFoldDB" id="A0A1I6D6E3"/>